<dbReference type="InterPro" id="IPR011330">
    <property type="entry name" value="Glyco_hydro/deAcase_b/a-brl"/>
</dbReference>
<dbReference type="Gene3D" id="3.20.20.370">
    <property type="entry name" value="Glycoside hydrolase/deacetylase"/>
    <property type="match status" value="1"/>
</dbReference>
<dbReference type="InterPro" id="IPR022560">
    <property type="entry name" value="DUF3473"/>
</dbReference>
<organism evidence="2 3">
    <name type="scientific">Fodinibius salsisoli</name>
    <dbReference type="NCBI Taxonomy" id="2820877"/>
    <lineage>
        <taxon>Bacteria</taxon>
        <taxon>Pseudomonadati</taxon>
        <taxon>Balneolota</taxon>
        <taxon>Balneolia</taxon>
        <taxon>Balneolales</taxon>
        <taxon>Balneolaceae</taxon>
        <taxon>Fodinibius</taxon>
    </lineage>
</organism>
<dbReference type="Proteomes" id="UP001207918">
    <property type="component" value="Unassembled WGS sequence"/>
</dbReference>
<dbReference type="PROSITE" id="PS51677">
    <property type="entry name" value="NODB"/>
    <property type="match status" value="1"/>
</dbReference>
<keyword evidence="3" id="KW-1185">Reference proteome</keyword>
<feature type="domain" description="NodB homology" evidence="1">
    <location>
        <begin position="24"/>
        <end position="289"/>
    </location>
</feature>
<dbReference type="Pfam" id="PF11959">
    <property type="entry name" value="DUF3473"/>
    <property type="match status" value="1"/>
</dbReference>
<dbReference type="InterPro" id="IPR045235">
    <property type="entry name" value="PuuE_HpPgdA-like"/>
</dbReference>
<accession>A0ABT3PTD7</accession>
<evidence type="ECO:0000313" key="3">
    <source>
        <dbReference type="Proteomes" id="UP001207918"/>
    </source>
</evidence>
<dbReference type="PANTHER" id="PTHR47561:SF1">
    <property type="entry name" value="POLYSACCHARIDE DEACETYLASE FAMILY PROTEIN (AFU_ORTHOLOGUE AFUA_6G05030)"/>
    <property type="match status" value="1"/>
</dbReference>
<evidence type="ECO:0000313" key="2">
    <source>
        <dbReference type="EMBL" id="MCW9709123.1"/>
    </source>
</evidence>
<dbReference type="Pfam" id="PF01522">
    <property type="entry name" value="Polysacc_deac_1"/>
    <property type="match status" value="1"/>
</dbReference>
<dbReference type="SUPFAM" id="SSF88713">
    <property type="entry name" value="Glycoside hydrolase/deacetylase"/>
    <property type="match status" value="1"/>
</dbReference>
<dbReference type="RefSeq" id="WP_265767992.1">
    <property type="nucleotide sequence ID" value="NZ_JAGGJA010000023.1"/>
</dbReference>
<name>A0ABT3PTD7_9BACT</name>
<dbReference type="CDD" id="cd10941">
    <property type="entry name" value="CE4_PuuE_HpPgdA_like_2"/>
    <property type="match status" value="1"/>
</dbReference>
<evidence type="ECO:0000259" key="1">
    <source>
        <dbReference type="PROSITE" id="PS51677"/>
    </source>
</evidence>
<comment type="caution">
    <text evidence="2">The sequence shown here is derived from an EMBL/GenBank/DDBJ whole genome shotgun (WGS) entry which is preliminary data.</text>
</comment>
<dbReference type="PANTHER" id="PTHR47561">
    <property type="entry name" value="POLYSACCHARIDE DEACETYLASE FAMILY PROTEIN (AFU_ORTHOLOGUE AFUA_6G05030)"/>
    <property type="match status" value="1"/>
</dbReference>
<proteinExistence type="predicted"/>
<protein>
    <submittedName>
        <fullName evidence="2">Polysaccharide deacetylase family protein</fullName>
    </submittedName>
</protein>
<reference evidence="2 3" key="1">
    <citation type="submission" date="2021-03" db="EMBL/GenBank/DDBJ databases">
        <title>Aliifodinibius sp. nov., a new bacterium isolated from saline soil.</title>
        <authorList>
            <person name="Galisteo C."/>
            <person name="De La Haba R."/>
            <person name="Sanchez-Porro C."/>
            <person name="Ventosa A."/>
        </authorList>
    </citation>
    <scope>NUCLEOTIDE SEQUENCE [LARGE SCALE GENOMIC DNA]</scope>
    <source>
        <strain evidence="2 3">1BSP15-2V2</strain>
    </source>
</reference>
<dbReference type="InterPro" id="IPR002509">
    <property type="entry name" value="NODB_dom"/>
</dbReference>
<sequence>MKHALSFDIEDWFHIAGLPQLERRGNWEQYPSIVEDKTNLILDILDRYGVKATFFVLGWVAQKYPSLVRDIAARGHEIGTHGYWHYRVNTLSPDQFHDYLKQSVEVLEDLIGSKIKGYRAPSFSITQGNEWAFEVMSEMGIEYDASLFPAQRGHGGYDIEQGPQILSKEYFDTRFAELPMSMISFGSMNIPFSGGGYLRFWPKSVIKYGFNQLEKREIPGVVYLHPRDFAPDCPRVRMPLNRRFKCYIGLSTTKGKLNMLLQNFTFGTCQEVLNDWNVLNRVNGDRPSK</sequence>
<dbReference type="EMBL" id="JAGGJA010000023">
    <property type="protein sequence ID" value="MCW9709123.1"/>
    <property type="molecule type" value="Genomic_DNA"/>
</dbReference>
<gene>
    <name evidence="2" type="ORF">J6I44_19840</name>
</gene>